<evidence type="ECO:0000313" key="2">
    <source>
        <dbReference type="EMBL" id="KKM01304.1"/>
    </source>
</evidence>
<proteinExistence type="predicted"/>
<name>A0A0F9GR46_9ZZZZ</name>
<comment type="caution">
    <text evidence="2">The sequence shown here is derived from an EMBL/GenBank/DDBJ whole genome shotgun (WGS) entry which is preliminary data.</text>
</comment>
<dbReference type="EMBL" id="LAZR01017231">
    <property type="protein sequence ID" value="KKM01304.1"/>
    <property type="molecule type" value="Genomic_DNA"/>
</dbReference>
<protein>
    <recommendedName>
        <fullName evidence="1">Putative regulatory protein FmdB zinc ribbon domain-containing protein</fullName>
    </recommendedName>
</protein>
<feature type="domain" description="Putative regulatory protein FmdB zinc ribbon" evidence="1">
    <location>
        <begin position="1"/>
        <end position="40"/>
    </location>
</feature>
<accession>A0A0F9GR46</accession>
<reference evidence="2" key="1">
    <citation type="journal article" date="2015" name="Nature">
        <title>Complex archaea that bridge the gap between prokaryotes and eukaryotes.</title>
        <authorList>
            <person name="Spang A."/>
            <person name="Saw J.H."/>
            <person name="Jorgensen S.L."/>
            <person name="Zaremba-Niedzwiedzka K."/>
            <person name="Martijn J."/>
            <person name="Lind A.E."/>
            <person name="van Eijk R."/>
            <person name="Schleper C."/>
            <person name="Guy L."/>
            <person name="Ettema T.J."/>
        </authorList>
    </citation>
    <scope>NUCLEOTIDE SEQUENCE</scope>
</reference>
<organism evidence="2">
    <name type="scientific">marine sediment metagenome</name>
    <dbReference type="NCBI Taxonomy" id="412755"/>
    <lineage>
        <taxon>unclassified sequences</taxon>
        <taxon>metagenomes</taxon>
        <taxon>ecological metagenomes</taxon>
    </lineage>
</organism>
<evidence type="ECO:0000259" key="1">
    <source>
        <dbReference type="SMART" id="SM00834"/>
    </source>
</evidence>
<dbReference type="InterPro" id="IPR013429">
    <property type="entry name" value="Regulatory_FmdB_Zinc_ribbon"/>
</dbReference>
<gene>
    <name evidence="2" type="ORF">LCGC14_1795800</name>
</gene>
<dbReference type="AlphaFoldDB" id="A0A0F9GR46"/>
<dbReference type="SMART" id="SM00834">
    <property type="entry name" value="CxxC_CXXC_SSSS"/>
    <property type="match status" value="1"/>
</dbReference>
<dbReference type="NCBIfam" id="TIGR02605">
    <property type="entry name" value="CxxC_CxxC_SSSS"/>
    <property type="match status" value="1"/>
</dbReference>
<sequence length="82" mass="9521">MPIYEYECSLRHKFELNRPMKECGESAICECGIEAERRFSPYHFKFSNPFPVSGNIAGDGEGFTTKHMGKEEYKEHKQKLIS</sequence>